<feature type="compositionally biased region" description="Basic and acidic residues" evidence="1">
    <location>
        <begin position="378"/>
        <end position="389"/>
    </location>
</feature>
<organism evidence="2 3">
    <name type="scientific">Ostreococcus tauri</name>
    <name type="common">Marine green alga</name>
    <dbReference type="NCBI Taxonomy" id="70448"/>
    <lineage>
        <taxon>Eukaryota</taxon>
        <taxon>Viridiplantae</taxon>
        <taxon>Chlorophyta</taxon>
        <taxon>Mamiellophyceae</taxon>
        <taxon>Mamiellales</taxon>
        <taxon>Bathycoccaceae</taxon>
        <taxon>Ostreococcus</taxon>
    </lineage>
</organism>
<feature type="compositionally biased region" description="Polar residues" evidence="1">
    <location>
        <begin position="1"/>
        <end position="19"/>
    </location>
</feature>
<reference evidence="2 3" key="2">
    <citation type="journal article" date="2014" name="BMC Genomics">
        <title>An improved genome of the model marine alga Ostreococcus tauri unfolds by assessing Illumina de novo assemblies.</title>
        <authorList>
            <person name="Blanc-Mathieu R."/>
            <person name="Verhelst B."/>
            <person name="Derelle E."/>
            <person name="Rombauts S."/>
            <person name="Bouget F.Y."/>
            <person name="Carre I."/>
            <person name="Chateau A."/>
            <person name="Eyre-Walker A."/>
            <person name="Grimsley N."/>
            <person name="Moreau H."/>
            <person name="Piegu B."/>
            <person name="Rivals E."/>
            <person name="Schackwitz W."/>
            <person name="Van de Peer Y."/>
            <person name="Piganeau G."/>
        </authorList>
    </citation>
    <scope>NUCLEOTIDE SEQUENCE [LARGE SCALE GENOMIC DNA]</scope>
    <source>
        <strain evidence="3">OTTH 0595 / CCAP 157/2 / RCC745</strain>
    </source>
</reference>
<dbReference type="RefSeq" id="XP_022839210.1">
    <property type="nucleotide sequence ID" value="XM_022984007.1"/>
</dbReference>
<keyword evidence="3" id="KW-1185">Reference proteome</keyword>
<dbReference type="EMBL" id="CAID01000006">
    <property type="protein sequence ID" value="CEF98326.1"/>
    <property type="molecule type" value="Genomic_DNA"/>
</dbReference>
<reference evidence="3" key="1">
    <citation type="journal article" date="2006" name="Proc. Natl. Acad. Sci. U.S.A.">
        <title>Genome analysis of the smallest free-living eukaryote Ostreococcus tauri unveils many unique features.</title>
        <authorList>
            <person name="Derelle E."/>
            <person name="Ferraz C."/>
            <person name="Rombauts S."/>
            <person name="Rouze P."/>
            <person name="Worden A.Z."/>
            <person name="Robbens S."/>
            <person name="Partensky F."/>
            <person name="Degroeve S."/>
            <person name="Echeynie S."/>
            <person name="Cooke R."/>
            <person name="Saeys Y."/>
            <person name="Wuyts J."/>
            <person name="Jabbari K."/>
            <person name="Bowler C."/>
            <person name="Panaud O."/>
            <person name="Piegu B."/>
            <person name="Ball S.G."/>
            <person name="Ral J.-P."/>
            <person name="Bouget F.-Y."/>
            <person name="Piganeau G."/>
            <person name="De Baets B."/>
            <person name="Picard A."/>
            <person name="Delseny M."/>
            <person name="Demaille J."/>
            <person name="Van de Peer Y."/>
            <person name="Moreau H."/>
        </authorList>
    </citation>
    <scope>NUCLEOTIDE SEQUENCE [LARGE SCALE GENOMIC DNA]</scope>
    <source>
        <strain evidence="3">OTTH 0595 / CCAP 157/2 / RCC745</strain>
    </source>
</reference>
<accession>A0A090M2A0</accession>
<dbReference type="OrthoDB" id="10653712at2759"/>
<dbReference type="GeneID" id="9833380"/>
<protein>
    <submittedName>
        <fullName evidence="2">Unnamed product</fullName>
    </submittedName>
</protein>
<name>A0A090M2A0_OSTTA</name>
<evidence type="ECO:0000256" key="1">
    <source>
        <dbReference type="SAM" id="MobiDB-lite"/>
    </source>
</evidence>
<gene>
    <name evidence="2" type="ORF">OT_ostta06g01900</name>
</gene>
<evidence type="ECO:0000313" key="3">
    <source>
        <dbReference type="Proteomes" id="UP000009170"/>
    </source>
</evidence>
<dbReference type="InParanoid" id="A0A090M2A0"/>
<feature type="region of interest" description="Disordered" evidence="1">
    <location>
        <begin position="1"/>
        <end position="58"/>
    </location>
</feature>
<dbReference type="AlphaFoldDB" id="A0A090M2A0"/>
<sequence>MRARSTTSRCAHAQASATRVGSRARAPATRGRPLRAFGSETSLFVPPPASASTTTEDARARSKRIVDAFEALDEDARVALVERMLFGEDGTRAAPELRVEADARVASSARAESSRVDETTDDALENADAVDELSAAEAAADLRDFGPAASGEAADQGEALREKWREIFGEDPPERGGASVEEIFNEEDDLIADGLVGEARRVLYGVERSWDKLVYRFGRAGAIIASGFASVGAAVVLSSLFKGPRETEVTSPPVEPKDDVEGAVVDSASPSLLAALPVRPPSEGGVLWARKDDDEDNDVDDSATSTSLNAGILWTRSESREERIPARERFGRPSKTFDDRDRTNDDEPTPRVLWTRKTDPEYDALEGDYAESEPESESWSRPEPRRSEVPLDDNLEDLRAFPRFDRDSPR</sequence>
<dbReference type="Proteomes" id="UP000009170">
    <property type="component" value="Unassembled WGS sequence"/>
</dbReference>
<dbReference type="KEGG" id="ota:OT_ostta06g01900"/>
<feature type="compositionally biased region" description="Basic and acidic residues" evidence="1">
    <location>
        <begin position="317"/>
        <end position="349"/>
    </location>
</feature>
<feature type="compositionally biased region" description="Acidic residues" evidence="1">
    <location>
        <begin position="361"/>
        <end position="376"/>
    </location>
</feature>
<feature type="compositionally biased region" description="Basic and acidic residues" evidence="1">
    <location>
        <begin position="396"/>
        <end position="410"/>
    </location>
</feature>
<comment type="caution">
    <text evidence="2">The sequence shown here is derived from an EMBL/GenBank/DDBJ whole genome shotgun (WGS) entry which is preliminary data.</text>
</comment>
<evidence type="ECO:0000313" key="2">
    <source>
        <dbReference type="EMBL" id="CEF98326.1"/>
    </source>
</evidence>
<feature type="region of interest" description="Disordered" evidence="1">
    <location>
        <begin position="283"/>
        <end position="410"/>
    </location>
</feature>
<proteinExistence type="predicted"/>